<name>A0ABQ4HRZ0_9ACTN</name>
<dbReference type="Proteomes" id="UP000647017">
    <property type="component" value="Unassembled WGS sequence"/>
</dbReference>
<dbReference type="EMBL" id="BOOZ01000006">
    <property type="protein sequence ID" value="GIJ08415.1"/>
    <property type="molecule type" value="Genomic_DNA"/>
</dbReference>
<feature type="region of interest" description="Disordered" evidence="1">
    <location>
        <begin position="48"/>
        <end position="72"/>
    </location>
</feature>
<sequence>MHRVGWVRHAAIRLGWHEVPQAPVEGPVCQAAYRLRPAAGVPGCAGLRTAGSGPQPSHGQFQHSEFGERNDERPYSIDGCLSFVEV</sequence>
<evidence type="ECO:0000313" key="2">
    <source>
        <dbReference type="EMBL" id="GIJ08415.1"/>
    </source>
</evidence>
<gene>
    <name evidence="2" type="ORF">Van01_16290</name>
</gene>
<keyword evidence="3" id="KW-1185">Reference proteome</keyword>
<evidence type="ECO:0000256" key="1">
    <source>
        <dbReference type="SAM" id="MobiDB-lite"/>
    </source>
</evidence>
<accession>A0ABQ4HRZ0</accession>
<protein>
    <submittedName>
        <fullName evidence="2">Uncharacterized protein</fullName>
    </submittedName>
</protein>
<reference evidence="2 3" key="1">
    <citation type="submission" date="2021-01" db="EMBL/GenBank/DDBJ databases">
        <title>Whole genome shotgun sequence of Verrucosispora andamanensis NBRC 109075.</title>
        <authorList>
            <person name="Komaki H."/>
            <person name="Tamura T."/>
        </authorList>
    </citation>
    <scope>NUCLEOTIDE SEQUENCE [LARGE SCALE GENOMIC DNA]</scope>
    <source>
        <strain evidence="2 3">NBRC 109075</strain>
    </source>
</reference>
<proteinExistence type="predicted"/>
<comment type="caution">
    <text evidence="2">The sequence shown here is derived from an EMBL/GenBank/DDBJ whole genome shotgun (WGS) entry which is preliminary data.</text>
</comment>
<evidence type="ECO:0000313" key="3">
    <source>
        <dbReference type="Proteomes" id="UP000647017"/>
    </source>
</evidence>
<organism evidence="2 3">
    <name type="scientific">Micromonospora andamanensis</name>
    <dbReference type="NCBI Taxonomy" id="1287068"/>
    <lineage>
        <taxon>Bacteria</taxon>
        <taxon>Bacillati</taxon>
        <taxon>Actinomycetota</taxon>
        <taxon>Actinomycetes</taxon>
        <taxon>Micromonosporales</taxon>
        <taxon>Micromonosporaceae</taxon>
        <taxon>Micromonospora</taxon>
    </lineage>
</organism>
<feature type="compositionally biased region" description="Polar residues" evidence="1">
    <location>
        <begin position="52"/>
        <end position="63"/>
    </location>
</feature>